<feature type="domain" description="Fe/B12 periplasmic-binding" evidence="2">
    <location>
        <begin position="63"/>
        <end position="319"/>
    </location>
</feature>
<dbReference type="PANTHER" id="PTHR30535:SF4">
    <property type="entry name" value="HEMIN-BINDING PERIPLASMIC PROTEIN HMUT"/>
    <property type="match status" value="1"/>
</dbReference>
<dbReference type="OrthoDB" id="189812at2"/>
<protein>
    <recommendedName>
        <fullName evidence="2">Fe/B12 periplasmic-binding domain-containing protein</fullName>
    </recommendedName>
</protein>
<keyword evidence="1" id="KW-0812">Transmembrane</keyword>
<keyword evidence="4" id="KW-1185">Reference proteome</keyword>
<gene>
    <name evidence="3" type="ORF">CKA38_08085</name>
</gene>
<dbReference type="Proteomes" id="UP000244896">
    <property type="component" value="Chromosome"/>
</dbReference>
<dbReference type="KEGG" id="elut:CKA38_08085"/>
<dbReference type="Gene3D" id="3.40.50.1980">
    <property type="entry name" value="Nitrogenase molybdenum iron protein domain"/>
    <property type="match status" value="2"/>
</dbReference>
<sequence>MTQLHKAGRTVPGEPRHQPLLRLLAAWPEASSCLVVFVLLLFTLHLSPFTLRVRADAPRPQPRVVSQTVGNDELLYAVADPGQIACLSHLSRDSSFSAIAGAAAAFPSLQKNATAETILSYEPTLVIFNDYSRTELVEQVRRAGVRVIVITKYYTLDDAFDNLRMIARELGPRAEARAEAIIADGLRRVAALRETLKGAKPVRVIAPSTYGLIPGSQSTFQDLCDYAGAENLAFTLGRLKGHQAPPSEKMLTWPIDKAVLVGADKNAALAPFKKLPPYQYMSAIREGRVVLLEPWQISCVSHLRIDAYERLARELHSARFPLMNNGK</sequence>
<dbReference type="InterPro" id="IPR002491">
    <property type="entry name" value="ABC_transptr_periplasmic_BD"/>
</dbReference>
<dbReference type="Pfam" id="PF01497">
    <property type="entry name" value="Peripla_BP_2"/>
    <property type="match status" value="1"/>
</dbReference>
<evidence type="ECO:0000259" key="2">
    <source>
        <dbReference type="PROSITE" id="PS50983"/>
    </source>
</evidence>
<dbReference type="InterPro" id="IPR050902">
    <property type="entry name" value="ABC_Transporter_SBP"/>
</dbReference>
<dbReference type="AlphaFoldDB" id="A0A2U8E304"/>
<reference evidence="3 4" key="1">
    <citation type="journal article" date="2018" name="Syst. Appl. Microbiol.">
        <title>Ereboglobus luteus gen. nov. sp. nov. from cockroach guts, and new insights into the oxygen relationship of the genera Opitutus and Didymococcus (Verrucomicrobia: Opitutaceae).</title>
        <authorList>
            <person name="Tegtmeier D."/>
            <person name="Belitz A."/>
            <person name="Radek R."/>
            <person name="Heimerl T."/>
            <person name="Brune A."/>
        </authorList>
    </citation>
    <scope>NUCLEOTIDE SEQUENCE [LARGE SCALE GENOMIC DNA]</scope>
    <source>
        <strain evidence="3 4">Ho45</strain>
    </source>
</reference>
<dbReference type="RefSeq" id="WP_108825012.1">
    <property type="nucleotide sequence ID" value="NZ_CP023004.1"/>
</dbReference>
<accession>A0A2U8E304</accession>
<dbReference type="PANTHER" id="PTHR30535">
    <property type="entry name" value="VITAMIN B12-BINDING PROTEIN"/>
    <property type="match status" value="1"/>
</dbReference>
<dbReference type="SUPFAM" id="SSF53807">
    <property type="entry name" value="Helical backbone' metal receptor"/>
    <property type="match status" value="1"/>
</dbReference>
<keyword evidence="1" id="KW-1133">Transmembrane helix</keyword>
<organism evidence="3 4">
    <name type="scientific">Ereboglobus luteus</name>
    <dbReference type="NCBI Taxonomy" id="1796921"/>
    <lineage>
        <taxon>Bacteria</taxon>
        <taxon>Pseudomonadati</taxon>
        <taxon>Verrucomicrobiota</taxon>
        <taxon>Opitutia</taxon>
        <taxon>Opitutales</taxon>
        <taxon>Opitutaceae</taxon>
        <taxon>Ereboglobus</taxon>
    </lineage>
</organism>
<dbReference type="PROSITE" id="PS50983">
    <property type="entry name" value="FE_B12_PBP"/>
    <property type="match status" value="1"/>
</dbReference>
<evidence type="ECO:0000313" key="3">
    <source>
        <dbReference type="EMBL" id="AWI09201.1"/>
    </source>
</evidence>
<keyword evidence="1" id="KW-0472">Membrane</keyword>
<dbReference type="EMBL" id="CP023004">
    <property type="protein sequence ID" value="AWI09201.1"/>
    <property type="molecule type" value="Genomic_DNA"/>
</dbReference>
<feature type="transmembrane region" description="Helical" evidence="1">
    <location>
        <begin position="20"/>
        <end position="44"/>
    </location>
</feature>
<evidence type="ECO:0000313" key="4">
    <source>
        <dbReference type="Proteomes" id="UP000244896"/>
    </source>
</evidence>
<evidence type="ECO:0000256" key="1">
    <source>
        <dbReference type="SAM" id="Phobius"/>
    </source>
</evidence>
<name>A0A2U8E304_9BACT</name>
<proteinExistence type="predicted"/>